<feature type="transmembrane region" description="Helical" evidence="2">
    <location>
        <begin position="1253"/>
        <end position="1272"/>
    </location>
</feature>
<feature type="transmembrane region" description="Helical" evidence="2">
    <location>
        <begin position="1560"/>
        <end position="1577"/>
    </location>
</feature>
<accession>A0ABR8URK5</accession>
<feature type="region of interest" description="Disordered" evidence="1">
    <location>
        <begin position="1"/>
        <end position="45"/>
    </location>
</feature>
<feature type="transmembrane region" description="Helical" evidence="2">
    <location>
        <begin position="576"/>
        <end position="596"/>
    </location>
</feature>
<feature type="region of interest" description="Disordered" evidence="1">
    <location>
        <begin position="362"/>
        <end position="412"/>
    </location>
</feature>
<keyword evidence="2" id="KW-0472">Membrane</keyword>
<feature type="transmembrane region" description="Helical" evidence="2">
    <location>
        <begin position="608"/>
        <end position="625"/>
    </location>
</feature>
<feature type="transmembrane region" description="Helical" evidence="2">
    <location>
        <begin position="118"/>
        <end position="139"/>
    </location>
</feature>
<feature type="transmembrane region" description="Helical" evidence="2">
    <location>
        <begin position="657"/>
        <end position="675"/>
    </location>
</feature>
<feature type="transmembrane region" description="Helical" evidence="2">
    <location>
        <begin position="491"/>
        <end position="509"/>
    </location>
</feature>
<feature type="transmembrane region" description="Helical" evidence="2">
    <location>
        <begin position="681"/>
        <end position="698"/>
    </location>
</feature>
<feature type="transmembrane region" description="Helical" evidence="2">
    <location>
        <begin position="1165"/>
        <end position="1186"/>
    </location>
</feature>
<feature type="transmembrane region" description="Helical" evidence="2">
    <location>
        <begin position="1363"/>
        <end position="1381"/>
    </location>
</feature>
<protein>
    <recommendedName>
        <fullName evidence="5">DUF2157 domain-containing protein</fullName>
    </recommendedName>
</protein>
<sequence>MQPVLAGPASPGGPAGPGGPAWPAAPRLQPGNGPQHPEPPRPKTDAELAADKRRRDLRNINITLYSASLLLVAAAALFIGIAIPEEARFAGIVLLTGLFYSSGLVIHSRRKNLRPAAVAFTGTGLALIPVVGLALHNFILHDAVLAWLVTSLLGTAAFAYAAARLDSRVVSYLALTFLLSTAVASGAAVRSGIVWYFVFTVLLATLVSLAAVRRPGWLKNVYLDAFVQAHRYLVPATAVAAVITSPELGPGSLAVLFLAIAGYYAVLLWQGSAAQALVHSYGVRAGATTALVAAAHYFFESVPVTLFAAVALLGVQAAGLFALERRYAAAVSAATRQDVPRRGTPAGDQAAAAAGSAAGLIPPAGAGGPTPTPAPGGPASTPAPAPGGPAPTSAPASGGPAPLPAPAGLAGGPGAASGGIRSAVPTAPSAGRWFLADTATVLGLQFLAGFGAALVFGFDLRGGNGNLPGYAASVILIHLTLCFAAWKFRGAVETAAAAALLLGILPRLLSGQAPLWPLVLLLGILTGYLVVRAVRATGEDQKSFVLAARWAGIVLVPLVLYTVLETRASAEAWTWTLAGGFAAAAGNQAVSALFRAAARKEKFPNGELAFSISASVVLALALRLAEAPATVLTVTALWILVSVNVLSSLLRRPEAAAAAPAGFVAAALLGAGTLGLTGYELLAAVALGYCALQVLRFAPHSVRALYLAAGQVLLTLLTALVAADLDLSVHGIFIATALSLAAQHVLRIVFRRRLTAIGLGKTLNWGTLLAQAILPLAYYALLGMDAAADTGTVLLLIAAGSAVTTQTVTAFALKRTAAPGPVLIRGITEAAALVLLLMLGIRLADAPGTELALAGLWAAFGANLLTAVLHRGTRLALAAPAGFAAAALIGAGLLGLRGYQLLFAAALAYCVVLIRDHGNAFRGAYLAGAQGLAALLAALLAADLTGQVNGFFVALAAALTAAQVLRTVFHRQLEPLGLAEPSRWGGLLVLALLPVLYPAASGPVDTGVLLFLVLMAAATALFTQLSTAAGIRTGTPLPNAAALTVTTAVAVLAAVFAARYVEHPQSGWTLALIWAALGVNVATSLLLRPGRWEAAAAAGFAAAALAGAGVLGLRGYEILLLLAAAYGGYLVTRRNQPNRGHYLLGVQVLAAFLASVIAADAGAGVHGVFTAGASVLALAQGARAGLEPRLAGIGSAAAAQWTTMAALALCPVFYTGYAWVTGPGAQRDVMALLLVLLLAVAVAGFARWRAAPFLYPAVYALGVLPLLLTALVRFSGGGVLPGPVLGIPAAGLLLIALGAAALTGEARPAVARPVRTALLSAAAAYPAAALLTATAKDSLVLTALSLAALAAVFLTVSYTRARTWLAAGVPPLLCLAALAAVGEFQRSLLSTPMPHGYGYLWPVWTAALLLQALRMFMSLADGVPGTQLRSRIMGVASSFVLVAGAVPAMGEWNHAGLAGSLTLLAALGLAVREAPAGLREAAAQAAVLPAALAVQRMGWYFFPVDAFWSVQYWAVILAGLAAWEYLRKRDSRGTVLLGASAVILSGSGLTTIGSGGAGDQLWALVAHAGLLAFGLLASRRLFTIWGAAGVALAVLWYLRGYTFLLLALLAAGLIALAIWRLARVRSEPEEAREKEEIRS</sequence>
<feature type="transmembrane region" description="Helical" evidence="2">
    <location>
        <begin position="822"/>
        <end position="844"/>
    </location>
</feature>
<reference evidence="3 4" key="1">
    <citation type="submission" date="2020-08" db="EMBL/GenBank/DDBJ databases">
        <title>A Genomic Blueprint of the Chicken Gut Microbiome.</title>
        <authorList>
            <person name="Gilroy R."/>
            <person name="Ravi A."/>
            <person name="Getino M."/>
            <person name="Pursley I."/>
            <person name="Horton D.L."/>
            <person name="Alikhan N.-F."/>
            <person name="Baker D."/>
            <person name="Gharbi K."/>
            <person name="Hall N."/>
            <person name="Watson M."/>
            <person name="Adriaenssens E.M."/>
            <person name="Foster-Nyarko E."/>
            <person name="Jarju S."/>
            <person name="Secka A."/>
            <person name="Antonio M."/>
            <person name="Oren A."/>
            <person name="Chaudhuri R."/>
            <person name="La Ragione R.M."/>
            <person name="Hildebrand F."/>
            <person name="Pallen M.J."/>
        </authorList>
    </citation>
    <scope>NUCLEOTIDE SEQUENCE [LARGE SCALE GENOMIC DNA]</scope>
    <source>
        <strain evidence="3 4">Sa2CUA1</strain>
    </source>
</reference>
<dbReference type="Proteomes" id="UP000609874">
    <property type="component" value="Unassembled WGS sequence"/>
</dbReference>
<feature type="transmembrane region" description="Helical" evidence="2">
    <location>
        <begin position="631"/>
        <end position="650"/>
    </location>
</feature>
<feature type="transmembrane region" description="Helical" evidence="2">
    <location>
        <begin position="145"/>
        <end position="162"/>
    </location>
</feature>
<feature type="transmembrane region" description="Helical" evidence="2">
    <location>
        <begin position="470"/>
        <end position="486"/>
    </location>
</feature>
<feature type="transmembrane region" description="Helical" evidence="2">
    <location>
        <begin position="62"/>
        <end position="83"/>
    </location>
</feature>
<feature type="transmembrane region" description="Helical" evidence="2">
    <location>
        <begin position="1284"/>
        <end position="1304"/>
    </location>
</feature>
<feature type="transmembrane region" description="Helical" evidence="2">
    <location>
        <begin position="193"/>
        <end position="212"/>
    </location>
</feature>
<feature type="transmembrane region" description="Helical" evidence="2">
    <location>
        <begin position="1401"/>
        <end position="1420"/>
    </location>
</feature>
<dbReference type="RefSeq" id="WP_191807522.1">
    <property type="nucleotide sequence ID" value="NZ_JACSQD010000003.1"/>
</dbReference>
<feature type="transmembrane region" description="Helical" evidence="2">
    <location>
        <begin position="1339"/>
        <end position="1356"/>
    </location>
</feature>
<feature type="transmembrane region" description="Helical" evidence="2">
    <location>
        <begin position="1142"/>
        <end position="1159"/>
    </location>
</feature>
<evidence type="ECO:0000256" key="2">
    <source>
        <dbReference type="SAM" id="Phobius"/>
    </source>
</evidence>
<feature type="transmembrane region" description="Helical" evidence="2">
    <location>
        <begin position="1198"/>
        <end position="1217"/>
    </location>
</feature>
<feature type="transmembrane region" description="Helical" evidence="2">
    <location>
        <begin position="439"/>
        <end position="458"/>
    </location>
</feature>
<organism evidence="3 4">
    <name type="scientific">Arthrobacter gallicola</name>
    <dbReference type="NCBI Taxonomy" id="2762225"/>
    <lineage>
        <taxon>Bacteria</taxon>
        <taxon>Bacillati</taxon>
        <taxon>Actinomycetota</taxon>
        <taxon>Actinomycetes</taxon>
        <taxon>Micrococcales</taxon>
        <taxon>Micrococcaceae</taxon>
        <taxon>Arthrobacter</taxon>
    </lineage>
</organism>
<feature type="transmembrane region" description="Helical" evidence="2">
    <location>
        <begin position="1582"/>
        <end position="1598"/>
    </location>
</feature>
<feature type="transmembrane region" description="Helical" evidence="2">
    <location>
        <begin position="1006"/>
        <end position="1028"/>
    </location>
</feature>
<keyword evidence="4" id="KW-1185">Reference proteome</keyword>
<feature type="transmembrane region" description="Helical" evidence="2">
    <location>
        <begin position="169"/>
        <end position="187"/>
    </location>
</feature>
<evidence type="ECO:0000313" key="4">
    <source>
        <dbReference type="Proteomes" id="UP000609874"/>
    </source>
</evidence>
<feature type="transmembrane region" description="Helical" evidence="2">
    <location>
        <begin position="249"/>
        <end position="269"/>
    </location>
</feature>
<feature type="transmembrane region" description="Helical" evidence="2">
    <location>
        <begin position="1316"/>
        <end position="1333"/>
    </location>
</feature>
<feature type="transmembrane region" description="Helical" evidence="2">
    <location>
        <begin position="305"/>
        <end position="323"/>
    </location>
</feature>
<feature type="transmembrane region" description="Helical" evidence="2">
    <location>
        <begin position="546"/>
        <end position="564"/>
    </location>
</feature>
<gene>
    <name evidence="3" type="ORF">H9639_07635</name>
</gene>
<comment type="caution">
    <text evidence="3">The sequence shown here is derived from an EMBL/GenBank/DDBJ whole genome shotgun (WGS) entry which is preliminary data.</text>
</comment>
<feature type="transmembrane region" description="Helical" evidence="2">
    <location>
        <begin position="1508"/>
        <end position="1526"/>
    </location>
</feature>
<feature type="transmembrane region" description="Helical" evidence="2">
    <location>
        <begin position="705"/>
        <end position="723"/>
    </location>
</feature>
<feature type="transmembrane region" description="Helical" evidence="2">
    <location>
        <begin position="948"/>
        <end position="969"/>
    </location>
</feature>
<feature type="transmembrane region" description="Helical" evidence="2">
    <location>
        <begin position="923"/>
        <end position="942"/>
    </location>
</feature>
<name>A0ABR8URK5_9MICC</name>
<feature type="transmembrane region" description="Helical" evidence="2">
    <location>
        <begin position="1067"/>
        <end position="1087"/>
    </location>
</feature>
<feature type="transmembrane region" description="Helical" evidence="2">
    <location>
        <begin position="89"/>
        <end position="106"/>
    </location>
</feature>
<feature type="transmembrane region" description="Helical" evidence="2">
    <location>
        <begin position="850"/>
        <end position="868"/>
    </location>
</feature>
<evidence type="ECO:0000313" key="3">
    <source>
        <dbReference type="EMBL" id="MBD7995163.1"/>
    </source>
</evidence>
<feature type="transmembrane region" description="Helical" evidence="2">
    <location>
        <begin position="1604"/>
        <end position="1622"/>
    </location>
</feature>
<feature type="transmembrane region" description="Helical" evidence="2">
    <location>
        <begin position="729"/>
        <end position="750"/>
    </location>
</feature>
<feature type="transmembrane region" description="Helical" evidence="2">
    <location>
        <begin position="875"/>
        <end position="893"/>
    </location>
</feature>
<evidence type="ECO:0008006" key="5">
    <source>
        <dbReference type="Google" id="ProtNLM"/>
    </source>
</evidence>
<feature type="transmembrane region" description="Helical" evidence="2">
    <location>
        <begin position="1040"/>
        <end position="1061"/>
    </location>
</feature>
<feature type="transmembrane region" description="Helical" evidence="2">
    <location>
        <begin position="1229"/>
        <end position="1246"/>
    </location>
</feature>
<proteinExistence type="predicted"/>
<dbReference type="EMBL" id="JACSQD010000003">
    <property type="protein sequence ID" value="MBD7995163.1"/>
    <property type="molecule type" value="Genomic_DNA"/>
</dbReference>
<feature type="transmembrane region" description="Helical" evidence="2">
    <location>
        <begin position="1533"/>
        <end position="1554"/>
    </location>
</feature>
<feature type="transmembrane region" description="Helical" evidence="2">
    <location>
        <begin position="515"/>
        <end position="534"/>
    </location>
</feature>
<feature type="transmembrane region" description="Helical" evidence="2">
    <location>
        <begin position="762"/>
        <end position="781"/>
    </location>
</feature>
<evidence type="ECO:0000256" key="1">
    <source>
        <dbReference type="SAM" id="MobiDB-lite"/>
    </source>
</evidence>
<keyword evidence="2" id="KW-0812">Transmembrane</keyword>
<feature type="compositionally biased region" description="Pro residues" evidence="1">
    <location>
        <begin position="370"/>
        <end position="389"/>
    </location>
</feature>
<feature type="transmembrane region" description="Helical" evidence="2">
    <location>
        <begin position="981"/>
        <end position="1000"/>
    </location>
</feature>
<feature type="transmembrane region" description="Helical" evidence="2">
    <location>
        <begin position="1432"/>
        <end position="1449"/>
    </location>
</feature>
<feature type="transmembrane region" description="Helical" evidence="2">
    <location>
        <begin position="793"/>
        <end position="813"/>
    </location>
</feature>
<keyword evidence="2" id="KW-1133">Transmembrane helix</keyword>
<feature type="compositionally biased region" description="Low complexity" evidence="1">
    <location>
        <begin position="390"/>
        <end position="400"/>
    </location>
</feature>